<feature type="region of interest" description="Disordered" evidence="1">
    <location>
        <begin position="70"/>
        <end position="112"/>
    </location>
</feature>
<protein>
    <submittedName>
        <fullName evidence="2">Uncharacterized protein</fullName>
    </submittedName>
</protein>
<dbReference type="AlphaFoldDB" id="A0A392QIW8"/>
<evidence type="ECO:0000256" key="1">
    <source>
        <dbReference type="SAM" id="MobiDB-lite"/>
    </source>
</evidence>
<accession>A0A392QIW8</accession>
<name>A0A392QIW8_9FABA</name>
<evidence type="ECO:0000313" key="2">
    <source>
        <dbReference type="EMBL" id="MCI23802.1"/>
    </source>
</evidence>
<dbReference type="EMBL" id="LXQA010137953">
    <property type="protein sequence ID" value="MCI23802.1"/>
    <property type="molecule type" value="Genomic_DNA"/>
</dbReference>
<comment type="caution">
    <text evidence="2">The sequence shown here is derived from an EMBL/GenBank/DDBJ whole genome shotgun (WGS) entry which is preliminary data.</text>
</comment>
<reference evidence="2 3" key="1">
    <citation type="journal article" date="2018" name="Front. Plant Sci.">
        <title>Red Clover (Trifolium pratense) and Zigzag Clover (T. medium) - A Picture of Genomic Similarities and Differences.</title>
        <authorList>
            <person name="Dluhosova J."/>
            <person name="Istvanek J."/>
            <person name="Nedelnik J."/>
            <person name="Repkova J."/>
        </authorList>
    </citation>
    <scope>NUCLEOTIDE SEQUENCE [LARGE SCALE GENOMIC DNA]</scope>
    <source>
        <strain evidence="3">cv. 10/8</strain>
        <tissue evidence="2">Leaf</tissue>
    </source>
</reference>
<dbReference type="Proteomes" id="UP000265520">
    <property type="component" value="Unassembled WGS sequence"/>
</dbReference>
<proteinExistence type="predicted"/>
<sequence>SQHVMGLNGAAVWAKSSADLSSSNVTWPLFGLPVGYTPSGYRHPSNEGSAAAKVNQVPMGTNTEFLASQPRARQVLPRATVPQESLGDPRNANKGSRMQNVGPGANSAIPQIGETHKKIRAIEDKLRVMESFLLSNVYSVHPYTSMPVHTPYSQHLYQTAVQCQQPQGFLN</sequence>
<feature type="non-terminal residue" evidence="2">
    <location>
        <position position="1"/>
    </location>
</feature>
<keyword evidence="3" id="KW-1185">Reference proteome</keyword>
<evidence type="ECO:0000313" key="3">
    <source>
        <dbReference type="Proteomes" id="UP000265520"/>
    </source>
</evidence>
<organism evidence="2 3">
    <name type="scientific">Trifolium medium</name>
    <dbReference type="NCBI Taxonomy" id="97028"/>
    <lineage>
        <taxon>Eukaryota</taxon>
        <taxon>Viridiplantae</taxon>
        <taxon>Streptophyta</taxon>
        <taxon>Embryophyta</taxon>
        <taxon>Tracheophyta</taxon>
        <taxon>Spermatophyta</taxon>
        <taxon>Magnoliopsida</taxon>
        <taxon>eudicotyledons</taxon>
        <taxon>Gunneridae</taxon>
        <taxon>Pentapetalae</taxon>
        <taxon>rosids</taxon>
        <taxon>fabids</taxon>
        <taxon>Fabales</taxon>
        <taxon>Fabaceae</taxon>
        <taxon>Papilionoideae</taxon>
        <taxon>50 kb inversion clade</taxon>
        <taxon>NPAAA clade</taxon>
        <taxon>Hologalegina</taxon>
        <taxon>IRL clade</taxon>
        <taxon>Trifolieae</taxon>
        <taxon>Trifolium</taxon>
    </lineage>
</organism>